<dbReference type="eggNOG" id="COG0662">
    <property type="taxonomic scope" value="Bacteria"/>
</dbReference>
<protein>
    <submittedName>
        <fullName evidence="3 4">Cupin domain</fullName>
    </submittedName>
</protein>
<evidence type="ECO:0000259" key="2">
    <source>
        <dbReference type="Pfam" id="PF07883"/>
    </source>
</evidence>
<dbReference type="PANTHER" id="PTHR35848">
    <property type="entry name" value="OXALATE-BINDING PROTEIN"/>
    <property type="match status" value="1"/>
</dbReference>
<dbReference type="PATRIC" id="fig|42256.3.peg.2319"/>
<dbReference type="InterPro" id="IPR011051">
    <property type="entry name" value="RmlC_Cupin_sf"/>
</dbReference>
<dbReference type="InterPro" id="IPR014710">
    <property type="entry name" value="RmlC-like_jellyroll"/>
</dbReference>
<reference evidence="4" key="2">
    <citation type="submission" date="2023-11" db="EMBL/GenBank/DDBJ databases">
        <title>MicrobeMod: A computational toolkit for identifying prokaryotic methylation and restriction-modification with nanopore sequencing.</title>
        <authorList>
            <person name="Crits-Christoph A."/>
            <person name="Kang S.C."/>
            <person name="Lee H."/>
            <person name="Ostrov N."/>
        </authorList>
    </citation>
    <scope>NUCLEOTIDE SEQUENCE</scope>
    <source>
        <strain evidence="4">ATCC 51242</strain>
    </source>
</reference>
<keyword evidence="5" id="KW-1185">Reference proteome</keyword>
<dbReference type="AlphaFoldDB" id="A0A023X6F9"/>
<organism evidence="3 5">
    <name type="scientific">Rubrobacter radiotolerans</name>
    <name type="common">Arthrobacter radiotolerans</name>
    <dbReference type="NCBI Taxonomy" id="42256"/>
    <lineage>
        <taxon>Bacteria</taxon>
        <taxon>Bacillati</taxon>
        <taxon>Actinomycetota</taxon>
        <taxon>Rubrobacteria</taxon>
        <taxon>Rubrobacterales</taxon>
        <taxon>Rubrobacteraceae</taxon>
        <taxon>Rubrobacter</taxon>
    </lineage>
</organism>
<dbReference type="SUPFAM" id="SSF51182">
    <property type="entry name" value="RmlC-like cupins"/>
    <property type="match status" value="1"/>
</dbReference>
<dbReference type="InterPro" id="IPR051610">
    <property type="entry name" value="GPI/OXD"/>
</dbReference>
<dbReference type="EMBL" id="JAWXXX010000001">
    <property type="protein sequence ID" value="MDX5894965.1"/>
    <property type="molecule type" value="Genomic_DNA"/>
</dbReference>
<proteinExistence type="predicted"/>
<sequence length="107" mass="11688">MDFKNIESVASFSEEKMKKNSFFNSERLFYDAYCLRPGQAQKVHAHEGSDKVYFVLRGTGLFTVGEESRELGEGNAVIARAGEPHGVANESGGDLVLLVTMAPPPAH</sequence>
<dbReference type="PANTHER" id="PTHR35848:SF6">
    <property type="entry name" value="CUPIN TYPE-2 DOMAIN-CONTAINING PROTEIN"/>
    <property type="match status" value="1"/>
</dbReference>
<keyword evidence="1" id="KW-0479">Metal-binding</keyword>
<dbReference type="HOGENOM" id="CLU_137371_2_0_11"/>
<accession>A0A023X6F9</accession>
<dbReference type="InterPro" id="IPR013096">
    <property type="entry name" value="Cupin_2"/>
</dbReference>
<feature type="domain" description="Cupin type-2" evidence="2">
    <location>
        <begin position="34"/>
        <end position="100"/>
    </location>
</feature>
<dbReference type="EMBL" id="CP007514">
    <property type="protein sequence ID" value="AHY47560.1"/>
    <property type="molecule type" value="Genomic_DNA"/>
</dbReference>
<dbReference type="Gene3D" id="2.60.120.10">
    <property type="entry name" value="Jelly Rolls"/>
    <property type="match status" value="1"/>
</dbReference>
<dbReference type="RefSeq" id="WP_038682803.1">
    <property type="nucleotide sequence ID" value="NZ_CP007514.1"/>
</dbReference>
<evidence type="ECO:0000313" key="3">
    <source>
        <dbReference type="EMBL" id="AHY47560.1"/>
    </source>
</evidence>
<dbReference type="Proteomes" id="UP001281130">
    <property type="component" value="Unassembled WGS sequence"/>
</dbReference>
<dbReference type="Pfam" id="PF07883">
    <property type="entry name" value="Cupin_2"/>
    <property type="match status" value="1"/>
</dbReference>
<dbReference type="Proteomes" id="UP000025229">
    <property type="component" value="Chromosome"/>
</dbReference>
<dbReference type="KEGG" id="rrd:RradSPS_2277"/>
<reference evidence="3 5" key="1">
    <citation type="submission" date="2014-03" db="EMBL/GenBank/DDBJ databases">
        <title>Complete genome sequence of the Radio-Resistant Rubrobacter radiotolerans RSPS-4.</title>
        <authorList>
            <person name="Egas C.C."/>
            <person name="Barroso C.C."/>
            <person name="Froufe H.J.C."/>
            <person name="Pacheco J.J."/>
            <person name="Albuquerque L.L."/>
            <person name="da Costa M.M.S."/>
        </authorList>
    </citation>
    <scope>NUCLEOTIDE SEQUENCE [LARGE SCALE GENOMIC DNA]</scope>
    <source>
        <strain evidence="3 5">RSPS-4</strain>
    </source>
</reference>
<dbReference type="OrthoDB" id="9791637at2"/>
<dbReference type="GO" id="GO:0046872">
    <property type="term" value="F:metal ion binding"/>
    <property type="evidence" value="ECO:0007669"/>
    <property type="project" value="UniProtKB-KW"/>
</dbReference>
<evidence type="ECO:0000313" key="5">
    <source>
        <dbReference type="Proteomes" id="UP000025229"/>
    </source>
</evidence>
<dbReference type="CDD" id="cd06122">
    <property type="entry name" value="cupin_TTHA0104"/>
    <property type="match status" value="1"/>
</dbReference>
<dbReference type="STRING" id="42256.RradSPS_2277"/>
<evidence type="ECO:0000256" key="1">
    <source>
        <dbReference type="ARBA" id="ARBA00022723"/>
    </source>
</evidence>
<name>A0A023X6F9_RUBRA</name>
<gene>
    <name evidence="3" type="ORF">RradSPS_2277</name>
    <name evidence="4" type="ORF">SIL72_13135</name>
</gene>
<evidence type="ECO:0000313" key="4">
    <source>
        <dbReference type="EMBL" id="MDX5894965.1"/>
    </source>
</evidence>